<dbReference type="InterPro" id="IPR013022">
    <property type="entry name" value="Xyl_isomerase-like_TIM-brl"/>
</dbReference>
<dbReference type="Proteomes" id="UP000824140">
    <property type="component" value="Unassembled WGS sequence"/>
</dbReference>
<dbReference type="GO" id="GO:0016853">
    <property type="term" value="F:isomerase activity"/>
    <property type="evidence" value="ECO:0007669"/>
    <property type="project" value="UniProtKB-KW"/>
</dbReference>
<dbReference type="PANTHER" id="PTHR12110:SF21">
    <property type="entry name" value="XYLOSE ISOMERASE-LIKE TIM BARREL DOMAIN-CONTAINING PROTEIN"/>
    <property type="match status" value="1"/>
</dbReference>
<dbReference type="AlphaFoldDB" id="A0A9D1G2F0"/>
<name>A0A9D1G2F0_9FIRM</name>
<evidence type="ECO:0000313" key="3">
    <source>
        <dbReference type="Proteomes" id="UP000824140"/>
    </source>
</evidence>
<dbReference type="InterPro" id="IPR050312">
    <property type="entry name" value="IolE/XylAMocC-like"/>
</dbReference>
<reference evidence="2" key="1">
    <citation type="submission" date="2020-10" db="EMBL/GenBank/DDBJ databases">
        <authorList>
            <person name="Gilroy R."/>
        </authorList>
    </citation>
    <scope>NUCLEOTIDE SEQUENCE</scope>
    <source>
        <strain evidence="2">13766</strain>
    </source>
</reference>
<reference evidence="2" key="2">
    <citation type="journal article" date="2021" name="PeerJ">
        <title>Extensive microbial diversity within the chicken gut microbiome revealed by metagenomics and culture.</title>
        <authorList>
            <person name="Gilroy R."/>
            <person name="Ravi A."/>
            <person name="Getino M."/>
            <person name="Pursley I."/>
            <person name="Horton D.L."/>
            <person name="Alikhan N.F."/>
            <person name="Baker D."/>
            <person name="Gharbi K."/>
            <person name="Hall N."/>
            <person name="Watson M."/>
            <person name="Adriaenssens E.M."/>
            <person name="Foster-Nyarko E."/>
            <person name="Jarju S."/>
            <person name="Secka A."/>
            <person name="Antonio M."/>
            <person name="Oren A."/>
            <person name="Chaudhuri R.R."/>
            <person name="La Ragione R."/>
            <person name="Hildebrand F."/>
            <person name="Pallen M.J."/>
        </authorList>
    </citation>
    <scope>NUCLEOTIDE SEQUENCE</scope>
    <source>
        <strain evidence="2">13766</strain>
    </source>
</reference>
<feature type="domain" description="Xylose isomerase-like TIM barrel" evidence="1">
    <location>
        <begin position="20"/>
        <end position="308"/>
    </location>
</feature>
<keyword evidence="2" id="KW-0413">Isomerase</keyword>
<dbReference type="Pfam" id="PF01261">
    <property type="entry name" value="AP_endonuc_2"/>
    <property type="match status" value="1"/>
</dbReference>
<dbReference type="EMBL" id="DVJN01000230">
    <property type="protein sequence ID" value="HIS93772.1"/>
    <property type="molecule type" value="Genomic_DNA"/>
</dbReference>
<evidence type="ECO:0000259" key="1">
    <source>
        <dbReference type="Pfam" id="PF01261"/>
    </source>
</evidence>
<comment type="caution">
    <text evidence="2">The sequence shown here is derived from an EMBL/GenBank/DDBJ whole genome shotgun (WGS) entry which is preliminary data.</text>
</comment>
<dbReference type="SUPFAM" id="SSF51658">
    <property type="entry name" value="Xylose isomerase-like"/>
    <property type="match status" value="1"/>
</dbReference>
<dbReference type="InterPro" id="IPR036237">
    <property type="entry name" value="Xyl_isomerase-like_sf"/>
</dbReference>
<accession>A0A9D1G2F0</accession>
<sequence>MKLSVFAVLLAAKPFDEACKYLANAGVQAVEIGCGGFPGKAHCDPKEFLAHPEKIDEMLATLKKYNLEIAALSTHGNCVHPNPEVARQFEEDYENTILLAEKMGVDTVVTFSGCPGGSPEDKTPNWVTCPWPDDYSEILKYQWNEVLIPYWKKAVAFANAHGIHKIALEMHPGFCVYNPETLLKLRAAVGDTIGANFDPSHLFWQGIDPAAAIRALGEAIYFFHAKDTKVDELNTAVNGVLDTKHYGDEIHRSWIFRSVGYGHAHQVWKDMMSNLRMVGYDGCISIEHEDSLMSVNEGLMKAIAMLKDVMIFEQCGGMWWA</sequence>
<evidence type="ECO:0000313" key="2">
    <source>
        <dbReference type="EMBL" id="HIS93772.1"/>
    </source>
</evidence>
<proteinExistence type="predicted"/>
<protein>
    <submittedName>
        <fullName evidence="2">Sugar phosphate isomerase/epimerase</fullName>
    </submittedName>
</protein>
<dbReference type="PANTHER" id="PTHR12110">
    <property type="entry name" value="HYDROXYPYRUVATE ISOMERASE"/>
    <property type="match status" value="1"/>
</dbReference>
<organism evidence="2 3">
    <name type="scientific">Candidatus Alectryocaccomicrobium excrementavium</name>
    <dbReference type="NCBI Taxonomy" id="2840668"/>
    <lineage>
        <taxon>Bacteria</taxon>
        <taxon>Bacillati</taxon>
        <taxon>Bacillota</taxon>
        <taxon>Clostridia</taxon>
        <taxon>Candidatus Alectryocaccomicrobium</taxon>
    </lineage>
</organism>
<gene>
    <name evidence="2" type="ORF">IAA84_12220</name>
</gene>
<dbReference type="Gene3D" id="3.20.20.150">
    <property type="entry name" value="Divalent-metal-dependent TIM barrel enzymes"/>
    <property type="match status" value="1"/>
</dbReference>